<dbReference type="EMBL" id="WEID01000006">
    <property type="protein sequence ID" value="KAB8139074.1"/>
    <property type="molecule type" value="Genomic_DNA"/>
</dbReference>
<dbReference type="RefSeq" id="WP_153400979.1">
    <property type="nucleotide sequence ID" value="NZ_ML762424.1"/>
</dbReference>
<name>A0A7C8L1L5_9BACI</name>
<keyword evidence="2" id="KW-1185">Reference proteome</keyword>
<evidence type="ECO:0000313" key="2">
    <source>
        <dbReference type="Proteomes" id="UP000480246"/>
    </source>
</evidence>
<gene>
    <name evidence="1" type="ORF">F9U64_01365</name>
</gene>
<protein>
    <submittedName>
        <fullName evidence="1">Uncharacterized protein</fullName>
    </submittedName>
</protein>
<proteinExistence type="predicted"/>
<comment type="caution">
    <text evidence="1">The sequence shown here is derived from an EMBL/GenBank/DDBJ whole genome shotgun (WGS) entry which is preliminary data.</text>
</comment>
<dbReference type="Proteomes" id="UP000480246">
    <property type="component" value="Unassembled WGS sequence"/>
</dbReference>
<reference evidence="1 2" key="1">
    <citation type="submission" date="2019-10" db="EMBL/GenBank/DDBJ databases">
        <title>Gracilibacillus sp. nov. isolated from rice seeds.</title>
        <authorList>
            <person name="He S."/>
        </authorList>
    </citation>
    <scope>NUCLEOTIDE SEQUENCE [LARGE SCALE GENOMIC DNA]</scope>
    <source>
        <strain evidence="1 2">TD8</strain>
    </source>
</reference>
<dbReference type="AlphaFoldDB" id="A0A7C8L1L5"/>
<sequence>MNKMKLYCDYVDNQRSPIWLVMEQFKWTSSVIYIPINSYETDDITNFHCNELSATVLLSDLVVSEEYPDQIGINLNRIEQRINNSGLVKEDVTKLYIRIVDINEVIDVEKLN</sequence>
<dbReference type="OrthoDB" id="2475162at2"/>
<evidence type="ECO:0000313" key="1">
    <source>
        <dbReference type="EMBL" id="KAB8139074.1"/>
    </source>
</evidence>
<organism evidence="1 2">
    <name type="scientific">Gracilibacillus oryzae</name>
    <dbReference type="NCBI Taxonomy" id="1672701"/>
    <lineage>
        <taxon>Bacteria</taxon>
        <taxon>Bacillati</taxon>
        <taxon>Bacillota</taxon>
        <taxon>Bacilli</taxon>
        <taxon>Bacillales</taxon>
        <taxon>Bacillaceae</taxon>
        <taxon>Gracilibacillus</taxon>
    </lineage>
</organism>
<accession>A0A7C8L1L5</accession>